<evidence type="ECO:0000259" key="3">
    <source>
        <dbReference type="Pfam" id="PF08547"/>
    </source>
</evidence>
<dbReference type="PANTHER" id="PTHR13194">
    <property type="entry name" value="COMPLEX I INTERMEDIATE-ASSOCIATED PROTEIN 30"/>
    <property type="match status" value="1"/>
</dbReference>
<dbReference type="PANTHER" id="PTHR13194:SF19">
    <property type="entry name" value="NAD(P)-BINDING ROSSMANN-FOLD SUPERFAMILY PROTEIN"/>
    <property type="match status" value="1"/>
</dbReference>
<sequence>MASFLRIGRLILSAHALLVGRPLALAFPGQPPAAAEHVEPSFGQVLASFDGAASSRWHWRVTNDPVMGGLSTSSWAVHGAVAVWNGTVKVVPSLRAPGFCTAATWDGMGITARFPDVSAFTHLLLRVRSRTAAYAGFKVSFAANTLNPQFKSFKADFALAPTSDWQLVAIPFVPGFSNDWSPYDGECGGKDPTGRTHECCSKESPKVCASKRDLAAISQVGLWAEGHAGAFHLEVDRIGAGNAP</sequence>
<evidence type="ECO:0000256" key="2">
    <source>
        <dbReference type="SAM" id="SignalP"/>
    </source>
</evidence>
<dbReference type="EMBL" id="JAGTXO010000001">
    <property type="protein sequence ID" value="KAG8470265.1"/>
    <property type="molecule type" value="Genomic_DNA"/>
</dbReference>
<dbReference type="OMA" id="GRTHECC"/>
<dbReference type="Pfam" id="PF08547">
    <property type="entry name" value="CIA30"/>
    <property type="match status" value="1"/>
</dbReference>
<comment type="similarity">
    <text evidence="1">Belongs to the CIA30 family.</text>
</comment>
<dbReference type="InterPro" id="IPR039131">
    <property type="entry name" value="NDUFAF1"/>
</dbReference>
<feature type="signal peptide" evidence="2">
    <location>
        <begin position="1"/>
        <end position="26"/>
    </location>
</feature>
<protein>
    <recommendedName>
        <fullName evidence="3">NADH:ubiquinone oxidoreductase intermediate-associated protein 30 domain-containing protein</fullName>
    </recommendedName>
</protein>
<proteinExistence type="inferred from homology"/>
<gene>
    <name evidence="4" type="ORF">KFE25_008686</name>
</gene>
<dbReference type="OrthoDB" id="186162at2759"/>
<accession>A0A8J5XYJ0</accession>
<evidence type="ECO:0000313" key="5">
    <source>
        <dbReference type="Proteomes" id="UP000751190"/>
    </source>
</evidence>
<comment type="caution">
    <text evidence="4">The sequence shown here is derived from an EMBL/GenBank/DDBJ whole genome shotgun (WGS) entry which is preliminary data.</text>
</comment>
<dbReference type="InterPro" id="IPR013857">
    <property type="entry name" value="NADH-UbQ_OxRdtase-assoc_prot30"/>
</dbReference>
<dbReference type="AlphaFoldDB" id="A0A8J5XYJ0"/>
<reference evidence="4" key="1">
    <citation type="submission" date="2021-05" db="EMBL/GenBank/DDBJ databases">
        <title>The genome of the haptophyte Pavlova lutheri (Diacronema luteri, Pavlovales) - a model for lipid biosynthesis in eukaryotic algae.</title>
        <authorList>
            <person name="Hulatt C.J."/>
            <person name="Posewitz M.C."/>
        </authorList>
    </citation>
    <scope>NUCLEOTIDE SEQUENCE</scope>
    <source>
        <strain evidence="4">NIVA-4/92</strain>
    </source>
</reference>
<dbReference type="InterPro" id="IPR008979">
    <property type="entry name" value="Galactose-bd-like_sf"/>
</dbReference>
<organism evidence="4 5">
    <name type="scientific">Diacronema lutheri</name>
    <name type="common">Unicellular marine alga</name>
    <name type="synonym">Monochrysis lutheri</name>
    <dbReference type="NCBI Taxonomy" id="2081491"/>
    <lineage>
        <taxon>Eukaryota</taxon>
        <taxon>Haptista</taxon>
        <taxon>Haptophyta</taxon>
        <taxon>Pavlovophyceae</taxon>
        <taxon>Pavlovales</taxon>
        <taxon>Pavlovaceae</taxon>
        <taxon>Diacronema</taxon>
    </lineage>
</organism>
<keyword evidence="5" id="KW-1185">Reference proteome</keyword>
<feature type="chain" id="PRO_5035305104" description="NADH:ubiquinone oxidoreductase intermediate-associated protein 30 domain-containing protein" evidence="2">
    <location>
        <begin position="27"/>
        <end position="244"/>
    </location>
</feature>
<keyword evidence="2" id="KW-0732">Signal</keyword>
<evidence type="ECO:0000256" key="1">
    <source>
        <dbReference type="ARBA" id="ARBA00007884"/>
    </source>
</evidence>
<name>A0A8J5XYJ0_DIALT</name>
<dbReference type="Proteomes" id="UP000751190">
    <property type="component" value="Unassembled WGS sequence"/>
</dbReference>
<evidence type="ECO:0000313" key="4">
    <source>
        <dbReference type="EMBL" id="KAG8470265.1"/>
    </source>
</evidence>
<feature type="domain" description="NADH:ubiquinone oxidoreductase intermediate-associated protein 30" evidence="3">
    <location>
        <begin position="56"/>
        <end position="172"/>
    </location>
</feature>
<dbReference type="SUPFAM" id="SSF49785">
    <property type="entry name" value="Galactose-binding domain-like"/>
    <property type="match status" value="1"/>
</dbReference>